<dbReference type="Proteomes" id="UP000886520">
    <property type="component" value="Chromosome 15"/>
</dbReference>
<feature type="repeat" description="ANK" evidence="6">
    <location>
        <begin position="172"/>
        <end position="204"/>
    </location>
</feature>
<dbReference type="PANTHER" id="PTHR44329:SF62">
    <property type="entry name" value="PROTEIN KINASE DOMAIN-CONTAINING PROTEIN"/>
    <property type="match status" value="1"/>
</dbReference>
<dbReference type="SMART" id="SM00248">
    <property type="entry name" value="ANK"/>
    <property type="match status" value="5"/>
</dbReference>
<reference evidence="8" key="1">
    <citation type="submission" date="2021-01" db="EMBL/GenBank/DDBJ databases">
        <title>Adiantum capillus-veneris genome.</title>
        <authorList>
            <person name="Fang Y."/>
            <person name="Liao Q."/>
        </authorList>
    </citation>
    <scope>NUCLEOTIDE SEQUENCE</scope>
    <source>
        <strain evidence="8">H3</strain>
        <tissue evidence="8">Leaf</tissue>
    </source>
</reference>
<dbReference type="InterPro" id="IPR036770">
    <property type="entry name" value="Ankyrin_rpt-contain_sf"/>
</dbReference>
<dbReference type="PROSITE" id="PS50088">
    <property type="entry name" value="ANK_REPEAT"/>
    <property type="match status" value="2"/>
</dbReference>
<keyword evidence="6" id="KW-0040">ANK repeat</keyword>
<evidence type="ECO:0000256" key="3">
    <source>
        <dbReference type="ARBA" id="ARBA00022741"/>
    </source>
</evidence>
<protein>
    <recommendedName>
        <fullName evidence="7">Protein kinase domain-containing protein</fullName>
    </recommendedName>
</protein>
<evidence type="ECO:0000256" key="5">
    <source>
        <dbReference type="ARBA" id="ARBA00022840"/>
    </source>
</evidence>
<keyword evidence="9" id="KW-1185">Reference proteome</keyword>
<dbReference type="SUPFAM" id="SSF56112">
    <property type="entry name" value="Protein kinase-like (PK-like)"/>
    <property type="match status" value="1"/>
</dbReference>
<dbReference type="FunFam" id="3.30.200.20:FF:000180">
    <property type="entry name" value="serine/threonine-protein kinase STY46-like"/>
    <property type="match status" value="1"/>
</dbReference>
<proteinExistence type="inferred from homology"/>
<dbReference type="EMBL" id="JABFUD020000015">
    <property type="protein sequence ID" value="KAI5069156.1"/>
    <property type="molecule type" value="Genomic_DNA"/>
</dbReference>
<feature type="repeat" description="ANK" evidence="6">
    <location>
        <begin position="43"/>
        <end position="75"/>
    </location>
</feature>
<dbReference type="PIRSF" id="PIRSF000654">
    <property type="entry name" value="Integrin-linked_kinase"/>
    <property type="match status" value="1"/>
</dbReference>
<evidence type="ECO:0000256" key="4">
    <source>
        <dbReference type="ARBA" id="ARBA00022777"/>
    </source>
</evidence>
<dbReference type="PROSITE" id="PS50011">
    <property type="entry name" value="PROTEIN_KINASE_DOM"/>
    <property type="match status" value="1"/>
</dbReference>
<dbReference type="PRINTS" id="PR01415">
    <property type="entry name" value="ANKYRIN"/>
</dbReference>
<dbReference type="OrthoDB" id="4062651at2759"/>
<feature type="domain" description="Protein kinase" evidence="7">
    <location>
        <begin position="252"/>
        <end position="528"/>
    </location>
</feature>
<dbReference type="InterPro" id="IPR001245">
    <property type="entry name" value="Ser-Thr/Tyr_kinase_cat_dom"/>
</dbReference>
<keyword evidence="4" id="KW-0418">Kinase</keyword>
<dbReference type="SUPFAM" id="SSF48403">
    <property type="entry name" value="Ankyrin repeat"/>
    <property type="match status" value="1"/>
</dbReference>
<evidence type="ECO:0000259" key="7">
    <source>
        <dbReference type="PROSITE" id="PS50011"/>
    </source>
</evidence>
<dbReference type="Gene3D" id="1.25.40.20">
    <property type="entry name" value="Ankyrin repeat-containing domain"/>
    <property type="match status" value="2"/>
</dbReference>
<gene>
    <name evidence="8" type="ORF">GOP47_0015457</name>
</gene>
<accession>A0A9D4UJR3</accession>
<dbReference type="Gene3D" id="1.10.510.10">
    <property type="entry name" value="Transferase(Phosphotransferase) domain 1"/>
    <property type="match status" value="1"/>
</dbReference>
<dbReference type="AlphaFoldDB" id="A0A9D4UJR3"/>
<evidence type="ECO:0000313" key="8">
    <source>
        <dbReference type="EMBL" id="KAI5069156.1"/>
    </source>
</evidence>
<keyword evidence="3" id="KW-0547">Nucleotide-binding</keyword>
<dbReference type="InterPro" id="IPR008266">
    <property type="entry name" value="Tyr_kinase_AS"/>
</dbReference>
<dbReference type="GO" id="GO:0004674">
    <property type="term" value="F:protein serine/threonine kinase activity"/>
    <property type="evidence" value="ECO:0007669"/>
    <property type="project" value="TreeGrafter"/>
</dbReference>
<name>A0A9D4UJR3_ADICA</name>
<dbReference type="Pfam" id="PF07714">
    <property type="entry name" value="PK_Tyr_Ser-Thr"/>
    <property type="match status" value="1"/>
</dbReference>
<comment type="similarity">
    <text evidence="1">Belongs to the protein kinase superfamily. TKL Ser/Thr protein kinase family.</text>
</comment>
<dbReference type="GO" id="GO:0005524">
    <property type="term" value="F:ATP binding"/>
    <property type="evidence" value="ECO:0007669"/>
    <property type="project" value="UniProtKB-KW"/>
</dbReference>
<evidence type="ECO:0000256" key="1">
    <source>
        <dbReference type="ARBA" id="ARBA00005843"/>
    </source>
</evidence>
<comment type="caution">
    <text evidence="8">The sequence shown here is derived from an EMBL/GenBank/DDBJ whole genome shotgun (WGS) entry which is preliminary data.</text>
</comment>
<dbReference type="PANTHER" id="PTHR44329">
    <property type="entry name" value="SERINE/THREONINE-PROTEIN KINASE TNNI3K-RELATED"/>
    <property type="match status" value="1"/>
</dbReference>
<dbReference type="PROSITE" id="PS00109">
    <property type="entry name" value="PROTEIN_KINASE_TYR"/>
    <property type="match status" value="1"/>
</dbReference>
<dbReference type="Gene3D" id="3.30.200.20">
    <property type="entry name" value="Phosphorylase Kinase, domain 1"/>
    <property type="match status" value="1"/>
</dbReference>
<dbReference type="PROSITE" id="PS50297">
    <property type="entry name" value="ANK_REP_REGION"/>
    <property type="match status" value="2"/>
</dbReference>
<dbReference type="CDD" id="cd13999">
    <property type="entry name" value="STKc_MAP3K-like"/>
    <property type="match status" value="1"/>
</dbReference>
<dbReference type="Pfam" id="PF12796">
    <property type="entry name" value="Ank_2"/>
    <property type="match status" value="2"/>
</dbReference>
<dbReference type="InterPro" id="IPR002110">
    <property type="entry name" value="Ankyrin_rpt"/>
</dbReference>
<dbReference type="InterPro" id="IPR011009">
    <property type="entry name" value="Kinase-like_dom_sf"/>
</dbReference>
<keyword evidence="2" id="KW-0808">Transferase</keyword>
<evidence type="ECO:0000256" key="2">
    <source>
        <dbReference type="ARBA" id="ARBA00022679"/>
    </source>
</evidence>
<dbReference type="InterPro" id="IPR000719">
    <property type="entry name" value="Prot_kinase_dom"/>
</dbReference>
<organism evidence="8 9">
    <name type="scientific">Adiantum capillus-veneris</name>
    <name type="common">Maidenhair fern</name>
    <dbReference type="NCBI Taxonomy" id="13818"/>
    <lineage>
        <taxon>Eukaryota</taxon>
        <taxon>Viridiplantae</taxon>
        <taxon>Streptophyta</taxon>
        <taxon>Embryophyta</taxon>
        <taxon>Tracheophyta</taxon>
        <taxon>Polypodiopsida</taxon>
        <taxon>Polypodiidae</taxon>
        <taxon>Polypodiales</taxon>
        <taxon>Pteridineae</taxon>
        <taxon>Pteridaceae</taxon>
        <taxon>Vittarioideae</taxon>
        <taxon>Adiantum</taxon>
    </lineage>
</organism>
<keyword evidence="5" id="KW-0067">ATP-binding</keyword>
<evidence type="ECO:0000313" key="9">
    <source>
        <dbReference type="Proteomes" id="UP000886520"/>
    </source>
</evidence>
<evidence type="ECO:0000256" key="6">
    <source>
        <dbReference type="PROSITE-ProRule" id="PRU00023"/>
    </source>
</evidence>
<sequence>MADSSLALIDHTYRLLYFSSKGDVTALKRTLEEGATPDAADYDNRTALHLAASEGHRSVVELLLQYKASVNPVDRWNRTPLADARRYGFSEICEVLVACGGVEEVERLGYNPEQDSFNRKIGLALKNESAQRQTDARVDYTYQLLYCASKGDLLGLNKVLRQGASPDSADYDKRTALHLASSEGHIKVVELLLNYNASVNPKDRWGRTPLSDATKYGFRDICRLLEANGAMLGDDASIPIEDCELDPKELLEDKDAMVEQGSFGEIRTVIWRGTKVAVKKIKASLNANPQIRKEFQKELSIWKHLRHPNIVQFLGAVTRGDQLAIVTEYLQKGDLDKLMMRGPLDADTAIMFALDIARGMNYLHEHKPVNLVHRDLTPKNLLLDDAGHLKVADFGLSKLLEASSKNIFESYNMTGVTGSFRYMAPEVFRGEQYNKSVDVFSFAIIVAEMFQGRDSLSSESDHLVAGKRAHENIRPLLTAMTYPDGLKELLNLCWDDVPMKRPTFAEIIPCLEEIQRKMNKPKKKHPCLCTCM</sequence>
<dbReference type="InterPro" id="IPR051681">
    <property type="entry name" value="Ser/Thr_Kinases-Pseudokinases"/>
</dbReference>